<dbReference type="GO" id="GO:0000976">
    <property type="term" value="F:transcription cis-regulatory region binding"/>
    <property type="evidence" value="ECO:0007669"/>
    <property type="project" value="TreeGrafter"/>
</dbReference>
<dbReference type="PROSITE" id="PS00356">
    <property type="entry name" value="HTH_LACI_1"/>
    <property type="match status" value="1"/>
</dbReference>
<organism evidence="7 8">
    <name type="scientific">Priestia taiwanensis</name>
    <dbReference type="NCBI Taxonomy" id="1347902"/>
    <lineage>
        <taxon>Bacteria</taxon>
        <taxon>Bacillati</taxon>
        <taxon>Bacillota</taxon>
        <taxon>Bacilli</taxon>
        <taxon>Bacillales</taxon>
        <taxon>Bacillaceae</taxon>
        <taxon>Priestia</taxon>
    </lineage>
</organism>
<evidence type="ECO:0000256" key="3">
    <source>
        <dbReference type="ARBA" id="ARBA00023125"/>
    </source>
</evidence>
<reference evidence="7" key="1">
    <citation type="journal article" date="2014" name="Int. J. Syst. Evol. Microbiol.">
        <title>Complete genome sequence of Corynebacterium casei LMG S-19264T (=DSM 44701T), isolated from a smear-ripened cheese.</title>
        <authorList>
            <consortium name="US DOE Joint Genome Institute (JGI-PGF)"/>
            <person name="Walter F."/>
            <person name="Albersmeier A."/>
            <person name="Kalinowski J."/>
            <person name="Ruckert C."/>
        </authorList>
    </citation>
    <scope>NUCLEOTIDE SEQUENCE</scope>
    <source>
        <strain evidence="7">CGMCC 1.12698</strain>
    </source>
</reference>
<dbReference type="Gene3D" id="3.40.50.2300">
    <property type="match status" value="2"/>
</dbReference>
<evidence type="ECO:0000256" key="1">
    <source>
        <dbReference type="ARBA" id="ARBA00022491"/>
    </source>
</evidence>
<dbReference type="SUPFAM" id="SSF53822">
    <property type="entry name" value="Periplasmic binding protein-like I"/>
    <property type="match status" value="1"/>
</dbReference>
<dbReference type="InterPro" id="IPR000843">
    <property type="entry name" value="HTH_LacI"/>
</dbReference>
<name>A0A917AJ55_9BACI</name>
<reference evidence="7" key="2">
    <citation type="submission" date="2020-09" db="EMBL/GenBank/DDBJ databases">
        <authorList>
            <person name="Sun Q."/>
            <person name="Zhou Y."/>
        </authorList>
    </citation>
    <scope>NUCLEOTIDE SEQUENCE</scope>
    <source>
        <strain evidence="7">CGMCC 1.12698</strain>
    </source>
</reference>
<dbReference type="PANTHER" id="PTHR30146:SF148">
    <property type="entry name" value="HTH-TYPE TRANSCRIPTIONAL REPRESSOR PURR-RELATED"/>
    <property type="match status" value="1"/>
</dbReference>
<evidence type="ECO:0000313" key="7">
    <source>
        <dbReference type="EMBL" id="GGE57142.1"/>
    </source>
</evidence>
<evidence type="ECO:0000259" key="5">
    <source>
        <dbReference type="PROSITE" id="PS50932"/>
    </source>
</evidence>
<evidence type="ECO:0000259" key="6">
    <source>
        <dbReference type="PROSITE" id="PS50943"/>
    </source>
</evidence>
<keyword evidence="3" id="KW-0238">DNA-binding</keyword>
<keyword evidence="4" id="KW-0804">Transcription</keyword>
<dbReference type="PROSITE" id="PS50932">
    <property type="entry name" value="HTH_LACI_2"/>
    <property type="match status" value="1"/>
</dbReference>
<accession>A0A917AJ55</accession>
<dbReference type="RefSeq" id="WP_188386807.1">
    <property type="nucleotide sequence ID" value="NZ_BMFK01000001.1"/>
</dbReference>
<dbReference type="SMART" id="SM00354">
    <property type="entry name" value="HTH_LACI"/>
    <property type="match status" value="1"/>
</dbReference>
<dbReference type="InterPro" id="IPR028082">
    <property type="entry name" value="Peripla_BP_I"/>
</dbReference>
<evidence type="ECO:0000313" key="8">
    <source>
        <dbReference type="Proteomes" id="UP000605259"/>
    </source>
</evidence>
<sequence length="333" mass="37454">MSITIKDVAKKTGVSITTVSQILNGKGQRFSEKTREKVWSAAEELNYKANYFAQNMVTKQTQTIGVIIPDITNTFYSDMIKGIEDYLYENGFMVLLCNSTDNEERENLYLNQLVHRSVDGFIIASSTISDEMIFDLLKKNDKPYILLDRKREEHESDNIIVDDTEGGYVATEHLITLGHRNIGVITSSSSDVNVHNRFVGYKKCMEDYGLLMKEEWIMRETLSMSGGYEAAKKLLQADVSAIFATSDQLAIGVYRAASEVGVCIPEQLSLIGYDDIELASYMSPPLTTIHQPIYEIGKLAAETLIHRIMNPEEAAKNHLVKTRLVVRSSTKVL</sequence>
<keyword evidence="1" id="KW-0678">Repressor</keyword>
<keyword evidence="8" id="KW-1185">Reference proteome</keyword>
<dbReference type="GO" id="GO:0003700">
    <property type="term" value="F:DNA-binding transcription factor activity"/>
    <property type="evidence" value="ECO:0007669"/>
    <property type="project" value="TreeGrafter"/>
</dbReference>
<dbReference type="PANTHER" id="PTHR30146">
    <property type="entry name" value="LACI-RELATED TRANSCRIPTIONAL REPRESSOR"/>
    <property type="match status" value="1"/>
</dbReference>
<protein>
    <submittedName>
        <fullName evidence="7">LacI family transcriptional regulator</fullName>
    </submittedName>
</protein>
<dbReference type="EMBL" id="BMFK01000001">
    <property type="protein sequence ID" value="GGE57142.1"/>
    <property type="molecule type" value="Genomic_DNA"/>
</dbReference>
<dbReference type="Gene3D" id="1.10.260.40">
    <property type="entry name" value="lambda repressor-like DNA-binding domains"/>
    <property type="match status" value="1"/>
</dbReference>
<evidence type="ECO:0000256" key="4">
    <source>
        <dbReference type="ARBA" id="ARBA00023163"/>
    </source>
</evidence>
<dbReference type="AlphaFoldDB" id="A0A917AJ55"/>
<keyword evidence="2" id="KW-0805">Transcription regulation</keyword>
<dbReference type="Pfam" id="PF13377">
    <property type="entry name" value="Peripla_BP_3"/>
    <property type="match status" value="1"/>
</dbReference>
<dbReference type="InterPro" id="IPR010982">
    <property type="entry name" value="Lambda_DNA-bd_dom_sf"/>
</dbReference>
<gene>
    <name evidence="7" type="ORF">GCM10007140_04340</name>
</gene>
<dbReference type="Proteomes" id="UP000605259">
    <property type="component" value="Unassembled WGS sequence"/>
</dbReference>
<dbReference type="CDD" id="cd19976">
    <property type="entry name" value="PBP1_DegA_Like"/>
    <property type="match status" value="1"/>
</dbReference>
<dbReference type="Pfam" id="PF00356">
    <property type="entry name" value="LacI"/>
    <property type="match status" value="1"/>
</dbReference>
<feature type="domain" description="HTH lacI-type" evidence="5">
    <location>
        <begin position="3"/>
        <end position="58"/>
    </location>
</feature>
<dbReference type="PROSITE" id="PS50943">
    <property type="entry name" value="HTH_CROC1"/>
    <property type="match status" value="1"/>
</dbReference>
<feature type="domain" description="HTH cro/C1-type" evidence="6">
    <location>
        <begin position="3"/>
        <end position="26"/>
    </location>
</feature>
<dbReference type="InterPro" id="IPR046335">
    <property type="entry name" value="LacI/GalR-like_sensor"/>
</dbReference>
<dbReference type="NCBIfam" id="NF047341">
    <property type="entry name" value="lactose_RbsR"/>
    <property type="match status" value="1"/>
</dbReference>
<dbReference type="SUPFAM" id="SSF47413">
    <property type="entry name" value="lambda repressor-like DNA-binding domains"/>
    <property type="match status" value="1"/>
</dbReference>
<dbReference type="CDD" id="cd01392">
    <property type="entry name" value="HTH_LacI"/>
    <property type="match status" value="1"/>
</dbReference>
<evidence type="ECO:0000256" key="2">
    <source>
        <dbReference type="ARBA" id="ARBA00023015"/>
    </source>
</evidence>
<dbReference type="PRINTS" id="PR00036">
    <property type="entry name" value="HTHLACI"/>
</dbReference>
<proteinExistence type="predicted"/>
<comment type="caution">
    <text evidence="7">The sequence shown here is derived from an EMBL/GenBank/DDBJ whole genome shotgun (WGS) entry which is preliminary data.</text>
</comment>
<dbReference type="InterPro" id="IPR001387">
    <property type="entry name" value="Cro/C1-type_HTH"/>
</dbReference>